<gene>
    <name evidence="8" type="ORF">EV201_1184</name>
</gene>
<dbReference type="Proteomes" id="UP000293562">
    <property type="component" value="Unassembled WGS sequence"/>
</dbReference>
<dbReference type="PROSITE" id="PS51194">
    <property type="entry name" value="HELICASE_CTER"/>
    <property type="match status" value="1"/>
</dbReference>
<dbReference type="GO" id="GO:0005524">
    <property type="term" value="F:ATP binding"/>
    <property type="evidence" value="ECO:0007669"/>
    <property type="project" value="UniProtKB-KW"/>
</dbReference>
<dbReference type="CDD" id="cd18787">
    <property type="entry name" value="SF2_C_DEAD"/>
    <property type="match status" value="1"/>
</dbReference>
<evidence type="ECO:0000313" key="8">
    <source>
        <dbReference type="EMBL" id="RZT96546.1"/>
    </source>
</evidence>
<sequence>MQANKINTQEILKKIGIKALKPMQEDCIKAWKDYNDIILLSPTGSGKTLAFLLPLLNQIDENKKGVQALVLAPSRELAIQIESVFKSLATPFKVNCCYGGHAMKIEKNSLATPPAVLIGTPGRIADHLRRENFSPDSINTIILDEFDKSLELGFHREMGEIIEQLEFIEKRILTSATKSESIPEFTGVKNPFEINYLVDEPKQSLTEKIVRADGKDKLAALFNLICHNGNEATLVFCNHRDTVDRISDLLKDSHLQHDTFHGGLKQEEREKALIKFRNGSHSILITTDLASRGLDIPSIKHVIHYQLPTTSDAYIHRNGRTARMDASGCSYFILSESDYLPEFISQNIEEMVIPDNITLPEDPEWLTIYIDAGKKDKINKMDIVGFFMKKGELGKDELGKVEVLDHASFVAVKRKLATQLLKKLKNERIKKKKVKMAVSY</sequence>
<dbReference type="GO" id="GO:0016787">
    <property type="term" value="F:hydrolase activity"/>
    <property type="evidence" value="ECO:0007669"/>
    <property type="project" value="UniProtKB-KW"/>
</dbReference>
<evidence type="ECO:0000256" key="3">
    <source>
        <dbReference type="ARBA" id="ARBA00022806"/>
    </source>
</evidence>
<dbReference type="InterPro" id="IPR014001">
    <property type="entry name" value="Helicase_ATP-bd"/>
</dbReference>
<dbReference type="Gene3D" id="3.30.70.330">
    <property type="match status" value="1"/>
</dbReference>
<reference evidence="8 9" key="1">
    <citation type="submission" date="2019-02" db="EMBL/GenBank/DDBJ databases">
        <title>Genomic Encyclopedia of Type Strains, Phase IV (KMG-IV): sequencing the most valuable type-strain genomes for metagenomic binning, comparative biology and taxonomic classification.</title>
        <authorList>
            <person name="Goeker M."/>
        </authorList>
    </citation>
    <scope>NUCLEOTIDE SEQUENCE [LARGE SCALE GENOMIC DNA]</scope>
    <source>
        <strain evidence="8 9">DSM 28825</strain>
    </source>
</reference>
<dbReference type="InterPro" id="IPR011545">
    <property type="entry name" value="DEAD/DEAH_box_helicase_dom"/>
</dbReference>
<proteinExistence type="inferred from homology"/>
<dbReference type="SUPFAM" id="SSF52540">
    <property type="entry name" value="P-loop containing nucleoside triphosphate hydrolases"/>
    <property type="match status" value="1"/>
</dbReference>
<keyword evidence="3 8" id="KW-0347">Helicase</keyword>
<keyword evidence="4" id="KW-0067">ATP-binding</keyword>
<dbReference type="GO" id="GO:0005829">
    <property type="term" value="C:cytosol"/>
    <property type="evidence" value="ECO:0007669"/>
    <property type="project" value="TreeGrafter"/>
</dbReference>
<dbReference type="Pfam" id="PF00271">
    <property type="entry name" value="Helicase_C"/>
    <property type="match status" value="1"/>
</dbReference>
<dbReference type="PROSITE" id="PS51192">
    <property type="entry name" value="HELICASE_ATP_BIND_1"/>
    <property type="match status" value="1"/>
</dbReference>
<dbReference type="GO" id="GO:0003676">
    <property type="term" value="F:nucleic acid binding"/>
    <property type="evidence" value="ECO:0007669"/>
    <property type="project" value="InterPro"/>
</dbReference>
<keyword evidence="2" id="KW-0378">Hydrolase</keyword>
<dbReference type="Pfam" id="PF03880">
    <property type="entry name" value="DbpA"/>
    <property type="match status" value="1"/>
</dbReference>
<dbReference type="Gene3D" id="3.40.50.300">
    <property type="entry name" value="P-loop containing nucleotide triphosphate hydrolases"/>
    <property type="match status" value="2"/>
</dbReference>
<comment type="similarity">
    <text evidence="5">Belongs to the DEAD box helicase family.</text>
</comment>
<dbReference type="CDD" id="cd00268">
    <property type="entry name" value="DEADc"/>
    <property type="match status" value="1"/>
</dbReference>
<dbReference type="EMBL" id="SHKN01000001">
    <property type="protein sequence ID" value="RZT96546.1"/>
    <property type="molecule type" value="Genomic_DNA"/>
</dbReference>
<dbReference type="GO" id="GO:0003724">
    <property type="term" value="F:RNA helicase activity"/>
    <property type="evidence" value="ECO:0007669"/>
    <property type="project" value="TreeGrafter"/>
</dbReference>
<evidence type="ECO:0000313" key="9">
    <source>
        <dbReference type="Proteomes" id="UP000293562"/>
    </source>
</evidence>
<dbReference type="InterPro" id="IPR050079">
    <property type="entry name" value="DEAD_box_RNA_helicase"/>
</dbReference>
<dbReference type="SMART" id="SM00487">
    <property type="entry name" value="DEXDc"/>
    <property type="match status" value="1"/>
</dbReference>
<dbReference type="InterPro" id="IPR005580">
    <property type="entry name" value="DbpA/CsdA_RNA-bd_dom"/>
</dbReference>
<comment type="caution">
    <text evidence="8">The sequence shown here is derived from an EMBL/GenBank/DDBJ whole genome shotgun (WGS) entry which is preliminary data.</text>
</comment>
<dbReference type="PANTHER" id="PTHR47959:SF1">
    <property type="entry name" value="ATP-DEPENDENT RNA HELICASE DBPA"/>
    <property type="match status" value="1"/>
</dbReference>
<evidence type="ECO:0000259" key="7">
    <source>
        <dbReference type="PROSITE" id="PS51194"/>
    </source>
</evidence>
<dbReference type="Pfam" id="PF00270">
    <property type="entry name" value="DEAD"/>
    <property type="match status" value="1"/>
</dbReference>
<dbReference type="InterPro" id="IPR001650">
    <property type="entry name" value="Helicase_C-like"/>
</dbReference>
<accession>A0A4Q7VK01</accession>
<name>A0A4Q7VK01_9BACT</name>
<dbReference type="RefSeq" id="WP_207224399.1">
    <property type="nucleotide sequence ID" value="NZ_SHKN01000001.1"/>
</dbReference>
<dbReference type="PANTHER" id="PTHR47959">
    <property type="entry name" value="ATP-DEPENDENT RNA HELICASE RHLE-RELATED"/>
    <property type="match status" value="1"/>
</dbReference>
<dbReference type="InterPro" id="IPR044742">
    <property type="entry name" value="DEAD/DEAH_RhlB"/>
</dbReference>
<dbReference type="InterPro" id="IPR027417">
    <property type="entry name" value="P-loop_NTPase"/>
</dbReference>
<evidence type="ECO:0000256" key="2">
    <source>
        <dbReference type="ARBA" id="ARBA00022801"/>
    </source>
</evidence>
<protein>
    <submittedName>
        <fullName evidence="8">ATP-independent RNA helicase DbpA</fullName>
    </submittedName>
</protein>
<organism evidence="8 9">
    <name type="scientific">Ancylomarina subtilis</name>
    <dbReference type="NCBI Taxonomy" id="1639035"/>
    <lineage>
        <taxon>Bacteria</taxon>
        <taxon>Pseudomonadati</taxon>
        <taxon>Bacteroidota</taxon>
        <taxon>Bacteroidia</taxon>
        <taxon>Marinilabiliales</taxon>
        <taxon>Marinifilaceae</taxon>
        <taxon>Ancylomarina</taxon>
    </lineage>
</organism>
<keyword evidence="9" id="KW-1185">Reference proteome</keyword>
<evidence type="ECO:0000256" key="1">
    <source>
        <dbReference type="ARBA" id="ARBA00022741"/>
    </source>
</evidence>
<dbReference type="SMART" id="SM00490">
    <property type="entry name" value="HELICc"/>
    <property type="match status" value="1"/>
</dbReference>
<feature type="domain" description="Helicase ATP-binding" evidence="6">
    <location>
        <begin position="28"/>
        <end position="196"/>
    </location>
</feature>
<dbReference type="AlphaFoldDB" id="A0A4Q7VK01"/>
<evidence type="ECO:0000256" key="5">
    <source>
        <dbReference type="ARBA" id="ARBA00038437"/>
    </source>
</evidence>
<keyword evidence="1" id="KW-0547">Nucleotide-binding</keyword>
<feature type="domain" description="Helicase C-terminal" evidence="7">
    <location>
        <begin position="217"/>
        <end position="367"/>
    </location>
</feature>
<evidence type="ECO:0000256" key="4">
    <source>
        <dbReference type="ARBA" id="ARBA00022840"/>
    </source>
</evidence>
<dbReference type="InterPro" id="IPR012677">
    <property type="entry name" value="Nucleotide-bd_a/b_plait_sf"/>
</dbReference>
<evidence type="ECO:0000259" key="6">
    <source>
        <dbReference type="PROSITE" id="PS51192"/>
    </source>
</evidence>